<dbReference type="AlphaFoldDB" id="A0A7C0Y4K3"/>
<accession>A0A7C0Y4K3</accession>
<dbReference type="InterPro" id="IPR012337">
    <property type="entry name" value="RNaseH-like_sf"/>
</dbReference>
<dbReference type="SUPFAM" id="SSF53098">
    <property type="entry name" value="Ribonuclease H-like"/>
    <property type="match status" value="1"/>
</dbReference>
<dbReference type="GO" id="GO:0003676">
    <property type="term" value="F:nucleic acid binding"/>
    <property type="evidence" value="ECO:0007669"/>
    <property type="project" value="InterPro"/>
</dbReference>
<sequence length="214" mass="24682">MKICVYQDDFFPCFYYSNNLKNCQNLGIIAEIEKEKFTWIKIIVSQFYNVQNYLADLYHKENKKQTNFLAVDVSTKTTAYALSDNKEILKFGKLKTEEIDKWADLISSCDIFAIEDQYLNPAVSPRSLIKLTFVAGKLVGIAQLLGKKILIIPPKSWQSKILKTKIIQKRVVLKELSKFIASQLVDKKITDHNIADAICLCEYIRQKCLTNLKK</sequence>
<evidence type="ECO:0000313" key="1">
    <source>
        <dbReference type="EMBL" id="HDD44201.1"/>
    </source>
</evidence>
<name>A0A7C0Y4K3_DESA2</name>
<dbReference type="Gene3D" id="3.30.420.10">
    <property type="entry name" value="Ribonuclease H-like superfamily/Ribonuclease H"/>
    <property type="match status" value="1"/>
</dbReference>
<gene>
    <name evidence="1" type="ORF">ENG63_05000</name>
</gene>
<organism evidence="1">
    <name type="scientific">Desulfofervidus auxilii</name>
    <dbReference type="NCBI Taxonomy" id="1621989"/>
    <lineage>
        <taxon>Bacteria</taxon>
        <taxon>Pseudomonadati</taxon>
        <taxon>Thermodesulfobacteriota</taxon>
        <taxon>Candidatus Desulfofervidia</taxon>
        <taxon>Candidatus Desulfofervidales</taxon>
        <taxon>Candidatus Desulfofervidaceae</taxon>
        <taxon>Candidatus Desulfofervidus</taxon>
    </lineage>
</organism>
<dbReference type="InterPro" id="IPR036397">
    <property type="entry name" value="RNaseH_sf"/>
</dbReference>
<reference evidence="1" key="1">
    <citation type="journal article" date="2020" name="mSystems">
        <title>Genome- and Community-Level Interaction Insights into Carbon Utilization and Element Cycling Functions of Hydrothermarchaeota in Hydrothermal Sediment.</title>
        <authorList>
            <person name="Zhou Z."/>
            <person name="Liu Y."/>
            <person name="Xu W."/>
            <person name="Pan J."/>
            <person name="Luo Z.H."/>
            <person name="Li M."/>
        </authorList>
    </citation>
    <scope>NUCLEOTIDE SEQUENCE [LARGE SCALE GENOMIC DNA]</scope>
    <source>
        <strain evidence="1">HyVt-233</strain>
    </source>
</reference>
<proteinExistence type="predicted"/>
<comment type="caution">
    <text evidence="1">The sequence shown here is derived from an EMBL/GenBank/DDBJ whole genome shotgun (WGS) entry which is preliminary data.</text>
</comment>
<protein>
    <recommendedName>
        <fullName evidence="2">Holliday junction resolvase RuvC</fullName>
    </recommendedName>
</protein>
<dbReference type="EMBL" id="DRBS01000193">
    <property type="protein sequence ID" value="HDD44201.1"/>
    <property type="molecule type" value="Genomic_DNA"/>
</dbReference>
<dbReference type="Proteomes" id="UP000886289">
    <property type="component" value="Unassembled WGS sequence"/>
</dbReference>
<evidence type="ECO:0008006" key="2">
    <source>
        <dbReference type="Google" id="ProtNLM"/>
    </source>
</evidence>